<keyword evidence="8" id="KW-1185">Reference proteome</keyword>
<comment type="caution">
    <text evidence="7">The sequence shown here is derived from an EMBL/GenBank/DDBJ whole genome shotgun (WGS) entry which is preliminary data.</text>
</comment>
<dbReference type="InterPro" id="IPR002938">
    <property type="entry name" value="FAD-bd"/>
</dbReference>
<dbReference type="SUPFAM" id="SSF54373">
    <property type="entry name" value="FAD-linked reductases, C-terminal domain"/>
    <property type="match status" value="1"/>
</dbReference>
<keyword evidence="2" id="KW-0285">Flavoprotein</keyword>
<evidence type="ECO:0000256" key="4">
    <source>
        <dbReference type="ARBA" id="ARBA00023002"/>
    </source>
</evidence>
<evidence type="ECO:0000313" key="8">
    <source>
        <dbReference type="Proteomes" id="UP001296104"/>
    </source>
</evidence>
<organism evidence="7 8">
    <name type="scientific">Lecanosticta acicola</name>
    <dbReference type="NCBI Taxonomy" id="111012"/>
    <lineage>
        <taxon>Eukaryota</taxon>
        <taxon>Fungi</taxon>
        <taxon>Dikarya</taxon>
        <taxon>Ascomycota</taxon>
        <taxon>Pezizomycotina</taxon>
        <taxon>Dothideomycetes</taxon>
        <taxon>Dothideomycetidae</taxon>
        <taxon>Mycosphaerellales</taxon>
        <taxon>Mycosphaerellaceae</taxon>
        <taxon>Lecanosticta</taxon>
    </lineage>
</organism>
<dbReference type="PRINTS" id="PR00420">
    <property type="entry name" value="RNGMNOXGNASE"/>
</dbReference>
<dbReference type="Pfam" id="PF13450">
    <property type="entry name" value="NAD_binding_8"/>
    <property type="match status" value="1"/>
</dbReference>
<evidence type="ECO:0000313" key="7">
    <source>
        <dbReference type="EMBL" id="CAK4033095.1"/>
    </source>
</evidence>
<dbReference type="GO" id="GO:0004497">
    <property type="term" value="F:monooxygenase activity"/>
    <property type="evidence" value="ECO:0007669"/>
    <property type="project" value="UniProtKB-KW"/>
</dbReference>
<protein>
    <submittedName>
        <fullName evidence="7">Salicylate hydroxylase</fullName>
    </submittedName>
</protein>
<dbReference type="PANTHER" id="PTHR13789">
    <property type="entry name" value="MONOOXYGENASE"/>
    <property type="match status" value="1"/>
</dbReference>
<dbReference type="AlphaFoldDB" id="A0AAI8Z609"/>
<evidence type="ECO:0000256" key="3">
    <source>
        <dbReference type="ARBA" id="ARBA00022827"/>
    </source>
</evidence>
<dbReference type="InterPro" id="IPR050493">
    <property type="entry name" value="FAD-dep_Monooxygenase_BioMet"/>
</dbReference>
<evidence type="ECO:0000256" key="1">
    <source>
        <dbReference type="ARBA" id="ARBA00007992"/>
    </source>
</evidence>
<evidence type="ECO:0000259" key="6">
    <source>
        <dbReference type="Pfam" id="PF01494"/>
    </source>
</evidence>
<dbReference type="Gene3D" id="3.50.50.60">
    <property type="entry name" value="FAD/NAD(P)-binding domain"/>
    <property type="match status" value="1"/>
</dbReference>
<keyword evidence="5" id="KW-0503">Monooxygenase</keyword>
<dbReference type="Proteomes" id="UP001296104">
    <property type="component" value="Unassembled WGS sequence"/>
</dbReference>
<evidence type="ECO:0000256" key="5">
    <source>
        <dbReference type="ARBA" id="ARBA00023033"/>
    </source>
</evidence>
<dbReference type="SUPFAM" id="SSF51905">
    <property type="entry name" value="FAD/NAD(P)-binding domain"/>
    <property type="match status" value="1"/>
</dbReference>
<accession>A0AAI8Z609</accession>
<dbReference type="PANTHER" id="PTHR13789:SF314">
    <property type="entry name" value="FAD-BINDING DOMAIN-CONTAINING PROTEIN"/>
    <property type="match status" value="1"/>
</dbReference>
<name>A0AAI8Z609_9PEZI</name>
<dbReference type="Pfam" id="PF01494">
    <property type="entry name" value="FAD_binding_3"/>
    <property type="match status" value="1"/>
</dbReference>
<comment type="similarity">
    <text evidence="1">Belongs to the paxM FAD-dependent monooxygenase family.</text>
</comment>
<proteinExistence type="inferred from homology"/>
<dbReference type="InterPro" id="IPR036188">
    <property type="entry name" value="FAD/NAD-bd_sf"/>
</dbReference>
<keyword evidence="3" id="KW-0274">FAD</keyword>
<evidence type="ECO:0000256" key="2">
    <source>
        <dbReference type="ARBA" id="ARBA00022630"/>
    </source>
</evidence>
<keyword evidence="4" id="KW-0560">Oxidoreductase</keyword>
<feature type="domain" description="FAD-binding" evidence="6">
    <location>
        <begin position="146"/>
        <end position="355"/>
    </location>
</feature>
<dbReference type="GO" id="GO:0071949">
    <property type="term" value="F:FAD binding"/>
    <property type="evidence" value="ECO:0007669"/>
    <property type="project" value="InterPro"/>
</dbReference>
<reference evidence="7" key="1">
    <citation type="submission" date="2023-11" db="EMBL/GenBank/DDBJ databases">
        <authorList>
            <person name="Alioto T."/>
            <person name="Alioto T."/>
            <person name="Gomez Garrido J."/>
        </authorList>
    </citation>
    <scope>NUCLEOTIDE SEQUENCE</scope>
</reference>
<sequence>MPLKVIIVGGGISGLCAGVSLSQAGHSVKVLERSKFSNEVGAGITLAPNGVLVLRKMGFDFQRAKGCELANWSTFEGGSLETMSVQDLHKAKERFGAEFYGEVKSQGDECSEMGSKPGISLQLNSKVVRIDPDLGRVELENGTVEEADLVVAADGVHSAIRQRVFGAVDFSARSTNMSAFRFFIPREQMMQLEAGRRLVEWNASHTGATMFVDTTVGMYERYIAWYDVSGGELQNFVCIHPTRTGDRAVGDTRSQLLDEYKHFNQDLVELISLSEKVTSWPLLGCLPLPTWTKGKLVLIGDAAHPMLTFGGQGANQAVEDGGALGVLFRNMSSAAEVPERLALFEQVRHKRASRVQLLSSVRAGNEHLVKEDMKRFMEPGVDIPETFAGRVAHDSG</sequence>
<dbReference type="EMBL" id="CAVMBE010000078">
    <property type="protein sequence ID" value="CAK4033095.1"/>
    <property type="molecule type" value="Genomic_DNA"/>
</dbReference>
<gene>
    <name evidence="7" type="ORF">LECACI_7A008253</name>
</gene>